<keyword evidence="1" id="KW-0732">Signal</keyword>
<evidence type="ECO:0000313" key="3">
    <source>
        <dbReference type="EMBL" id="RXN21441.1"/>
    </source>
</evidence>
<dbReference type="STRING" id="84645.A0A498MK39"/>
<gene>
    <name evidence="3" type="ORF">ROHU_024020</name>
</gene>
<feature type="domain" description="C-type lectin" evidence="2">
    <location>
        <begin position="127"/>
        <end position="247"/>
    </location>
</feature>
<dbReference type="EMBL" id="QBIY01012612">
    <property type="protein sequence ID" value="RXN21441.1"/>
    <property type="molecule type" value="Genomic_DNA"/>
</dbReference>
<evidence type="ECO:0000313" key="4">
    <source>
        <dbReference type="Proteomes" id="UP000290572"/>
    </source>
</evidence>
<dbReference type="InterPro" id="IPR016186">
    <property type="entry name" value="C-type_lectin-like/link_sf"/>
</dbReference>
<evidence type="ECO:0000259" key="2">
    <source>
        <dbReference type="PROSITE" id="PS50041"/>
    </source>
</evidence>
<dbReference type="SUPFAM" id="SSF56436">
    <property type="entry name" value="C-type lectin-like"/>
    <property type="match status" value="2"/>
</dbReference>
<dbReference type="PANTHER" id="PTHR45784">
    <property type="entry name" value="C-TYPE LECTIN DOMAIN FAMILY 20 MEMBER A-RELATED"/>
    <property type="match status" value="1"/>
</dbReference>
<dbReference type="Proteomes" id="UP000290572">
    <property type="component" value="Unassembled WGS sequence"/>
</dbReference>
<dbReference type="AlphaFoldDB" id="A0A498MK39"/>
<accession>A0A498MK39</accession>
<feature type="signal peptide" evidence="1">
    <location>
        <begin position="1"/>
        <end position="21"/>
    </location>
</feature>
<protein>
    <submittedName>
        <fullName evidence="3">Lymphocyte antigen 75-like protein</fullName>
    </submittedName>
</protein>
<comment type="caution">
    <text evidence="3">The sequence shown here is derived from an EMBL/GenBank/DDBJ whole genome shotgun (WGS) entry which is preliminary data.</text>
</comment>
<keyword evidence="4" id="KW-1185">Reference proteome</keyword>
<evidence type="ECO:0000256" key="1">
    <source>
        <dbReference type="SAM" id="SignalP"/>
    </source>
</evidence>
<dbReference type="Gene3D" id="3.10.100.10">
    <property type="entry name" value="Mannose-Binding Protein A, subunit A"/>
    <property type="match status" value="2"/>
</dbReference>
<dbReference type="PROSITE" id="PS50041">
    <property type="entry name" value="C_TYPE_LECTIN_2"/>
    <property type="match status" value="2"/>
</dbReference>
<proteinExistence type="predicted"/>
<dbReference type="InterPro" id="IPR016187">
    <property type="entry name" value="CTDL_fold"/>
</dbReference>
<organism evidence="3 4">
    <name type="scientific">Labeo rohita</name>
    <name type="common">Indian major carp</name>
    <name type="synonym">Cyprinus rohita</name>
    <dbReference type="NCBI Taxonomy" id="84645"/>
    <lineage>
        <taxon>Eukaryota</taxon>
        <taxon>Metazoa</taxon>
        <taxon>Chordata</taxon>
        <taxon>Craniata</taxon>
        <taxon>Vertebrata</taxon>
        <taxon>Euteleostomi</taxon>
        <taxon>Actinopterygii</taxon>
        <taxon>Neopterygii</taxon>
        <taxon>Teleostei</taxon>
        <taxon>Ostariophysi</taxon>
        <taxon>Cypriniformes</taxon>
        <taxon>Cyprinidae</taxon>
        <taxon>Labeoninae</taxon>
        <taxon>Labeonini</taxon>
        <taxon>Labeo</taxon>
    </lineage>
</organism>
<dbReference type="PANTHER" id="PTHR45784:SF8">
    <property type="entry name" value="C-TYPE MANNOSE RECEPTOR 2-RELATED"/>
    <property type="match status" value="1"/>
</dbReference>
<feature type="domain" description="C-type lectin" evidence="2">
    <location>
        <begin position="26"/>
        <end position="132"/>
    </location>
</feature>
<feature type="chain" id="PRO_5019796588" evidence="1">
    <location>
        <begin position="22"/>
        <end position="249"/>
    </location>
</feature>
<dbReference type="Pfam" id="PF00059">
    <property type="entry name" value="Lectin_C"/>
    <property type="match status" value="2"/>
</dbReference>
<dbReference type="InterPro" id="IPR001304">
    <property type="entry name" value="C-type_lectin-like"/>
</dbReference>
<reference evidence="3 4" key="1">
    <citation type="submission" date="2018-03" db="EMBL/GenBank/DDBJ databases">
        <title>Draft genome sequence of Rohu Carp (Labeo rohita).</title>
        <authorList>
            <person name="Das P."/>
            <person name="Kushwaha B."/>
            <person name="Joshi C.G."/>
            <person name="Kumar D."/>
            <person name="Nagpure N.S."/>
            <person name="Sahoo L."/>
            <person name="Das S.P."/>
            <person name="Bit A."/>
            <person name="Patnaik S."/>
            <person name="Meher P.K."/>
            <person name="Jayasankar P."/>
            <person name="Koringa P.G."/>
            <person name="Patel N.V."/>
            <person name="Hinsu A.T."/>
            <person name="Kumar R."/>
            <person name="Pandey M."/>
            <person name="Agarwal S."/>
            <person name="Srivastava S."/>
            <person name="Singh M."/>
            <person name="Iquebal M.A."/>
            <person name="Jaiswal S."/>
            <person name="Angadi U.B."/>
            <person name="Kumar N."/>
            <person name="Raza M."/>
            <person name="Shah T.M."/>
            <person name="Rai A."/>
            <person name="Jena J.K."/>
        </authorList>
    </citation>
    <scope>NUCLEOTIDE SEQUENCE [LARGE SCALE GENOMIC DNA]</scope>
    <source>
        <strain evidence="3">DASCIFA01</strain>
        <tissue evidence="3">Testis</tissue>
    </source>
</reference>
<dbReference type="SMART" id="SM00034">
    <property type="entry name" value="CLECT"/>
    <property type="match status" value="2"/>
</dbReference>
<sequence length="249" mass="29188">MVMKTTVTILLFLSLFGLNNSLYRKHYYVNDRMKWSDAQQYCKNHYDDLSTVRNEELQPLTANAQITNYYWIGLRKTSLSSQWTWTGGEVATDVMWENSEPDYNLEFCCAVGSSSSKVHNADCDWPLPFYCMEVFELILVRQEHTWEEAVNYCRQKYKDLAILNSDEMMKDAKVTSTEALTDDVWIGLRFIAGNWVWVNGENLQYKGWSSGEELQCPAMNQRCAVLNRNSMLWKPVDCEQRFNFFCINK</sequence>
<name>A0A498MK39_LABRO</name>